<dbReference type="InterPro" id="IPR003439">
    <property type="entry name" value="ABC_transporter-like_ATP-bd"/>
</dbReference>
<dbReference type="EMBL" id="GIBP01005802">
    <property type="protein sequence ID" value="NDV34771.1"/>
    <property type="molecule type" value="Transcribed_RNA"/>
</dbReference>
<dbReference type="GO" id="GO:0016887">
    <property type="term" value="F:ATP hydrolysis activity"/>
    <property type="evidence" value="ECO:0007669"/>
    <property type="project" value="InterPro"/>
</dbReference>
<evidence type="ECO:0000256" key="9">
    <source>
        <dbReference type="SAM" id="Phobius"/>
    </source>
</evidence>
<feature type="transmembrane region" description="Helical" evidence="9">
    <location>
        <begin position="12"/>
        <end position="32"/>
    </location>
</feature>
<dbReference type="GO" id="GO:0016020">
    <property type="term" value="C:membrane"/>
    <property type="evidence" value="ECO:0007669"/>
    <property type="project" value="UniProtKB-SubCell"/>
</dbReference>
<dbReference type="SUPFAM" id="SSF90123">
    <property type="entry name" value="ABC transporter transmembrane region"/>
    <property type="match status" value="1"/>
</dbReference>
<reference evidence="11" key="1">
    <citation type="journal article" date="2020" name="J. Eukaryot. Microbiol.">
        <title>De novo Sequencing, Assembly and Annotation of the Transcriptome for the Free-Living Testate Amoeba Arcella intermedia.</title>
        <authorList>
            <person name="Ribeiro G.M."/>
            <person name="Porfirio-Sousa A.L."/>
            <person name="Maurer-Alcala X.X."/>
            <person name="Katz L.A."/>
            <person name="Lahr D.J.G."/>
        </authorList>
    </citation>
    <scope>NUCLEOTIDE SEQUENCE</scope>
</reference>
<dbReference type="InterPro" id="IPR036640">
    <property type="entry name" value="ABC1_TM_sf"/>
</dbReference>
<accession>A0A6B2LD74</accession>
<evidence type="ECO:0000259" key="10">
    <source>
        <dbReference type="PROSITE" id="PS50929"/>
    </source>
</evidence>
<evidence type="ECO:0000256" key="3">
    <source>
        <dbReference type="ARBA" id="ARBA00022448"/>
    </source>
</evidence>
<sequence length="281" mass="31284">MATLSGIGMGLWYIFLALLPLVAAYICLQVFFRKSNIEVQRLESLSRSPPISHLSSTLNGMDTIRAFSALEDFTTLNDKQLDHNNVEKFALKYILSWYGIRLDMIGAVIVLFVFGGITLVRIFGSLDVGSAAIAMSYTSGFTSLLANFSVEISDLELRTNAVERFWEYKKIEQETHNPDDIIPEEWPKEGTIVFKQFSFRYANGPLVLKHLDLVIASKSKTAIVGRTGAGKSSLLQALYRILEPADGTILIDGVDFTKVKISHLRSKLAIIPQDPTLFMGI</sequence>
<evidence type="ECO:0000256" key="1">
    <source>
        <dbReference type="ARBA" id="ARBA00004141"/>
    </source>
</evidence>
<dbReference type="Gene3D" id="1.20.1560.10">
    <property type="entry name" value="ABC transporter type 1, transmembrane domain"/>
    <property type="match status" value="1"/>
</dbReference>
<dbReference type="Pfam" id="PF00664">
    <property type="entry name" value="ABC_membrane"/>
    <property type="match status" value="1"/>
</dbReference>
<feature type="domain" description="ABC transmembrane type-1" evidence="10">
    <location>
        <begin position="1"/>
        <end position="157"/>
    </location>
</feature>
<evidence type="ECO:0000313" key="11">
    <source>
        <dbReference type="EMBL" id="NDV34771.1"/>
    </source>
</evidence>
<dbReference type="PANTHER" id="PTHR24223:SF456">
    <property type="entry name" value="MULTIDRUG RESISTANCE-ASSOCIATED PROTEIN LETHAL(2)03659"/>
    <property type="match status" value="1"/>
</dbReference>
<dbReference type="Gene3D" id="3.40.50.300">
    <property type="entry name" value="P-loop containing nucleotide triphosphate hydrolases"/>
    <property type="match status" value="1"/>
</dbReference>
<comment type="similarity">
    <text evidence="2">Belongs to the ABC transporter superfamily. ABCC family. Conjugate transporter (TC 3.A.1.208) subfamily.</text>
</comment>
<dbReference type="PANTHER" id="PTHR24223">
    <property type="entry name" value="ATP-BINDING CASSETTE SUB-FAMILY C"/>
    <property type="match status" value="1"/>
</dbReference>
<keyword evidence="6" id="KW-0067">ATP-binding</keyword>
<feature type="transmembrane region" description="Helical" evidence="9">
    <location>
        <begin position="102"/>
        <end position="123"/>
    </location>
</feature>
<evidence type="ECO:0000256" key="4">
    <source>
        <dbReference type="ARBA" id="ARBA00022692"/>
    </source>
</evidence>
<proteinExistence type="inferred from homology"/>
<keyword evidence="3" id="KW-0813">Transport</keyword>
<comment type="subcellular location">
    <subcellularLocation>
        <location evidence="1">Membrane</location>
        <topology evidence="1">Multi-pass membrane protein</topology>
    </subcellularLocation>
</comment>
<dbReference type="InterPro" id="IPR027417">
    <property type="entry name" value="P-loop_NTPase"/>
</dbReference>
<keyword evidence="4 9" id="KW-0812">Transmembrane</keyword>
<evidence type="ECO:0000256" key="2">
    <source>
        <dbReference type="ARBA" id="ARBA00009726"/>
    </source>
</evidence>
<dbReference type="AlphaFoldDB" id="A0A6B2LD74"/>
<organism evidence="11">
    <name type="scientific">Arcella intermedia</name>
    <dbReference type="NCBI Taxonomy" id="1963864"/>
    <lineage>
        <taxon>Eukaryota</taxon>
        <taxon>Amoebozoa</taxon>
        <taxon>Tubulinea</taxon>
        <taxon>Elardia</taxon>
        <taxon>Arcellinida</taxon>
        <taxon>Sphaerothecina</taxon>
        <taxon>Arcellidae</taxon>
        <taxon>Arcella</taxon>
    </lineage>
</organism>
<evidence type="ECO:0000256" key="5">
    <source>
        <dbReference type="ARBA" id="ARBA00022741"/>
    </source>
</evidence>
<dbReference type="InterPro" id="IPR011527">
    <property type="entry name" value="ABC1_TM_dom"/>
</dbReference>
<protein>
    <recommendedName>
        <fullName evidence="10">ABC transmembrane type-1 domain-containing protein</fullName>
    </recommendedName>
</protein>
<name>A0A6B2LD74_9EUKA</name>
<dbReference type="GO" id="GO:0140359">
    <property type="term" value="F:ABC-type transporter activity"/>
    <property type="evidence" value="ECO:0007669"/>
    <property type="project" value="InterPro"/>
</dbReference>
<dbReference type="InterPro" id="IPR050173">
    <property type="entry name" value="ABC_transporter_C-like"/>
</dbReference>
<dbReference type="GO" id="GO:0005524">
    <property type="term" value="F:ATP binding"/>
    <property type="evidence" value="ECO:0007669"/>
    <property type="project" value="UniProtKB-KW"/>
</dbReference>
<dbReference type="SUPFAM" id="SSF52540">
    <property type="entry name" value="P-loop containing nucleoside triphosphate hydrolases"/>
    <property type="match status" value="1"/>
</dbReference>
<dbReference type="Pfam" id="PF00005">
    <property type="entry name" value="ABC_tran"/>
    <property type="match status" value="1"/>
</dbReference>
<keyword evidence="8 9" id="KW-0472">Membrane</keyword>
<keyword evidence="7 9" id="KW-1133">Transmembrane helix</keyword>
<evidence type="ECO:0000256" key="7">
    <source>
        <dbReference type="ARBA" id="ARBA00022989"/>
    </source>
</evidence>
<evidence type="ECO:0000256" key="8">
    <source>
        <dbReference type="ARBA" id="ARBA00023136"/>
    </source>
</evidence>
<keyword evidence="5" id="KW-0547">Nucleotide-binding</keyword>
<evidence type="ECO:0000256" key="6">
    <source>
        <dbReference type="ARBA" id="ARBA00022840"/>
    </source>
</evidence>
<dbReference type="PROSITE" id="PS50929">
    <property type="entry name" value="ABC_TM1F"/>
    <property type="match status" value="1"/>
</dbReference>